<evidence type="ECO:0000313" key="3">
    <source>
        <dbReference type="EMBL" id="KAF7726779.1"/>
    </source>
</evidence>
<dbReference type="GO" id="GO:0072659">
    <property type="term" value="P:protein localization to plasma membrane"/>
    <property type="evidence" value="ECO:0007669"/>
    <property type="project" value="InterPro"/>
</dbReference>
<dbReference type="InterPro" id="IPR016024">
    <property type="entry name" value="ARM-type_fold"/>
</dbReference>
<dbReference type="Pfam" id="PF21072">
    <property type="entry name" value="EFR3"/>
    <property type="match status" value="1"/>
</dbReference>
<dbReference type="OrthoDB" id="19232at2759"/>
<sequence>MVCQASTSTPQPSFAAPAGPGEYQEPVVENLIRTYVHIPLDYGMSLYVLGTQYADHYSYEVFFDPAKYPYWQTNLCLAWLIGVPPIDDENDEKCDFAQARTCMNAMPQNPCEQGLTAQGCLGNLKTGQLNLARSGYRERVRLDVSNITFSQTFPNYQTVPILPDASVLVSFTRILFATNIERSFKCANLHHGHGTLDHFTEGEKGPRSSELSYLTFYASSRPVKLTKVGTFLEKKVERDIQKGRKQNSHVSLEILKALIQTCHRDLNLFTKHVVKILNMTLGAKDIDLIDQTCETFVVFCSYHDGSTLGVDAEFTSDYETLIKKFAGFCNHTDTDEALTWQMRYIGHRAMYATVTSSALHASNFKIQLGTILPPLIATLEAANKPSNVLAQSEVTVDVRVADAHPPEKNREFVDVLAAKTVSSLFNKANGAAIRMVLSPIFGFMDTKEKWWPPNFAVSIMELVLESLQPQYRYLLVSEVLQQLENAKTGQDSYVTHKHGSLVSILDTVLNANVPLVGISVLEVLNSLFSNLIKSLQGSHFREKEPDQKDEDSTCEYAIHQGLAHSIGGLASQTYYQNQLNDIMGYIIAKLRAGTTLEHVDGLPIAEYRRVALKCLDFVATAGKEVTERENEDQCDVSVTSSLDTWIPAIGLLTDRRPETRVDFVMTLVRYLDATAEQDFALEPFPRHLLNQHGDVAFVNALHATIIDWAQLPDCTVDDVNALFSLLSSLTRRFGVDGTIKAVPLIFKLQSFVKEGVIQEPAAQRAIAAVTVEWVWMVGKMYNIERLRQYASRIREERLKNREYSVIFQPEVMETTQNVHKLEDLEPDNKTLVETLLDRHVIVELMSKDGPFRDEEDTHGLDLESKLYAEWGSEAFMNHERSFRIRTSRNLDDLKPKLATPWTSTDFNRSQQSKKQTIKVENLKEALAAQSPEATEFETDTLQVMTTSSLAKTAKEPRTDMSSLLSSLSLGPNHSQSTVSLVNPPYKG</sequence>
<reference evidence="3" key="1">
    <citation type="submission" date="2020-01" db="EMBL/GenBank/DDBJ databases">
        <title>Genome Sequencing of Three Apophysomyces-Like Fungal Strains Confirms a Novel Fungal Genus in the Mucoromycota with divergent Burkholderia-like Endosymbiotic Bacteria.</title>
        <authorList>
            <person name="Stajich J.E."/>
            <person name="Macias A.M."/>
            <person name="Carter-House D."/>
            <person name="Lovett B."/>
            <person name="Kasson L.R."/>
            <person name="Berry K."/>
            <person name="Grigoriev I."/>
            <person name="Chang Y."/>
            <person name="Spatafora J."/>
            <person name="Kasson M.T."/>
        </authorList>
    </citation>
    <scope>NUCLEOTIDE SEQUENCE</scope>
    <source>
        <strain evidence="3">NRRL A-21654</strain>
    </source>
</reference>
<dbReference type="InterPro" id="IPR049150">
    <property type="entry name" value="EFR3_HEAT-like_rpt"/>
</dbReference>
<name>A0A8H7BMZ9_9FUNG</name>
<feature type="compositionally biased region" description="Polar residues" evidence="2">
    <location>
        <begin position="1"/>
        <end position="12"/>
    </location>
</feature>
<dbReference type="PANTHER" id="PTHR47766">
    <property type="entry name" value="PROTEIN EFR3"/>
    <property type="match status" value="1"/>
</dbReference>
<dbReference type="Proteomes" id="UP000605846">
    <property type="component" value="Unassembled WGS sequence"/>
</dbReference>
<comment type="caution">
    <text evidence="3">The sequence shown here is derived from an EMBL/GenBank/DDBJ whole genome shotgun (WGS) entry which is preliminary data.</text>
</comment>
<dbReference type="SUPFAM" id="SSF48371">
    <property type="entry name" value="ARM repeat"/>
    <property type="match status" value="1"/>
</dbReference>
<gene>
    <name evidence="3" type="primary">EFR3_2</name>
    <name evidence="3" type="ORF">EC973_008467</name>
</gene>
<dbReference type="AlphaFoldDB" id="A0A8H7BMZ9"/>
<organism evidence="3 4">
    <name type="scientific">Apophysomyces ossiformis</name>
    <dbReference type="NCBI Taxonomy" id="679940"/>
    <lineage>
        <taxon>Eukaryota</taxon>
        <taxon>Fungi</taxon>
        <taxon>Fungi incertae sedis</taxon>
        <taxon>Mucoromycota</taxon>
        <taxon>Mucoromycotina</taxon>
        <taxon>Mucoromycetes</taxon>
        <taxon>Mucorales</taxon>
        <taxon>Mucorineae</taxon>
        <taxon>Mucoraceae</taxon>
        <taxon>Apophysomyces</taxon>
    </lineage>
</organism>
<protein>
    <submittedName>
        <fullName evidence="3">Plasma membrane localization protein</fullName>
    </submittedName>
</protein>
<feature type="region of interest" description="Disordered" evidence="2">
    <location>
        <begin position="1"/>
        <end position="20"/>
    </location>
</feature>
<comment type="similarity">
    <text evidence="1">Belongs to the EFR3 family.</text>
</comment>
<evidence type="ECO:0000256" key="1">
    <source>
        <dbReference type="ARBA" id="ARBA00010216"/>
    </source>
</evidence>
<evidence type="ECO:0000313" key="4">
    <source>
        <dbReference type="Proteomes" id="UP000605846"/>
    </source>
</evidence>
<keyword evidence="4" id="KW-1185">Reference proteome</keyword>
<feature type="region of interest" description="Disordered" evidence="2">
    <location>
        <begin position="948"/>
        <end position="987"/>
    </location>
</feature>
<proteinExistence type="inferred from homology"/>
<feature type="compositionally biased region" description="Polar residues" evidence="2">
    <location>
        <begin position="971"/>
        <end position="980"/>
    </location>
</feature>
<dbReference type="EMBL" id="JABAYA010000072">
    <property type="protein sequence ID" value="KAF7726779.1"/>
    <property type="molecule type" value="Genomic_DNA"/>
</dbReference>
<evidence type="ECO:0000256" key="2">
    <source>
        <dbReference type="SAM" id="MobiDB-lite"/>
    </source>
</evidence>
<dbReference type="GO" id="GO:0005886">
    <property type="term" value="C:plasma membrane"/>
    <property type="evidence" value="ECO:0007669"/>
    <property type="project" value="TreeGrafter"/>
</dbReference>
<dbReference type="PANTHER" id="PTHR47766:SF1">
    <property type="entry name" value="PROTEIN EFR3"/>
    <property type="match status" value="1"/>
</dbReference>
<dbReference type="InterPro" id="IPR039786">
    <property type="entry name" value="EFR3"/>
</dbReference>
<accession>A0A8H7BMZ9</accession>